<dbReference type="AlphaFoldDB" id="A0A2M6WR93"/>
<dbReference type="InterPro" id="IPR050639">
    <property type="entry name" value="SSR_resolvase"/>
</dbReference>
<dbReference type="InterPro" id="IPR036162">
    <property type="entry name" value="Resolvase-like_N_sf"/>
</dbReference>
<dbReference type="Pfam" id="PF00239">
    <property type="entry name" value="Resolvase"/>
    <property type="match status" value="1"/>
</dbReference>
<dbReference type="PANTHER" id="PTHR30461">
    <property type="entry name" value="DNA-INVERTASE FROM LAMBDOID PROPHAGE"/>
    <property type="match status" value="1"/>
</dbReference>
<name>A0A2M6WR93_9BACT</name>
<protein>
    <recommendedName>
        <fullName evidence="1">Resolvase/invertase-type recombinase catalytic domain-containing protein</fullName>
    </recommendedName>
</protein>
<gene>
    <name evidence="2" type="ORF">COT98_00310</name>
</gene>
<dbReference type="GO" id="GO:0000150">
    <property type="term" value="F:DNA strand exchange activity"/>
    <property type="evidence" value="ECO:0007669"/>
    <property type="project" value="InterPro"/>
</dbReference>
<organism evidence="2 3">
    <name type="scientific">Candidatus Falkowbacteria bacterium CG10_big_fil_rev_8_21_14_0_10_39_9</name>
    <dbReference type="NCBI Taxonomy" id="1974566"/>
    <lineage>
        <taxon>Bacteria</taxon>
        <taxon>Candidatus Falkowiibacteriota</taxon>
    </lineage>
</organism>
<dbReference type="Gene3D" id="3.40.50.1390">
    <property type="entry name" value="Resolvase, N-terminal catalytic domain"/>
    <property type="match status" value="1"/>
</dbReference>
<dbReference type="InterPro" id="IPR006119">
    <property type="entry name" value="Resolv_N"/>
</dbReference>
<dbReference type="CDD" id="cd00338">
    <property type="entry name" value="Ser_Recombinase"/>
    <property type="match status" value="1"/>
</dbReference>
<dbReference type="SMART" id="SM00857">
    <property type="entry name" value="Resolvase"/>
    <property type="match status" value="1"/>
</dbReference>
<dbReference type="Proteomes" id="UP000228900">
    <property type="component" value="Unassembled WGS sequence"/>
</dbReference>
<evidence type="ECO:0000259" key="1">
    <source>
        <dbReference type="PROSITE" id="PS51736"/>
    </source>
</evidence>
<dbReference type="PANTHER" id="PTHR30461:SF23">
    <property type="entry name" value="DNA RECOMBINASE-RELATED"/>
    <property type="match status" value="1"/>
</dbReference>
<accession>A0A2M6WR93</accession>
<reference evidence="3" key="1">
    <citation type="submission" date="2017-09" db="EMBL/GenBank/DDBJ databases">
        <title>Depth-based differentiation of microbial function through sediment-hosted aquifers and enrichment of novel symbionts in the deep terrestrial subsurface.</title>
        <authorList>
            <person name="Probst A.J."/>
            <person name="Ladd B."/>
            <person name="Jarett J.K."/>
            <person name="Geller-Mcgrath D.E."/>
            <person name="Sieber C.M.K."/>
            <person name="Emerson J.B."/>
            <person name="Anantharaman K."/>
            <person name="Thomas B.C."/>
            <person name="Malmstrom R."/>
            <person name="Stieglmeier M."/>
            <person name="Klingl A."/>
            <person name="Woyke T."/>
            <person name="Ryan C.M."/>
            <person name="Banfield J.F."/>
        </authorList>
    </citation>
    <scope>NUCLEOTIDE SEQUENCE [LARGE SCALE GENOMIC DNA]</scope>
</reference>
<evidence type="ECO:0000313" key="2">
    <source>
        <dbReference type="EMBL" id="PIT95305.1"/>
    </source>
</evidence>
<sequence length="109" mass="12480">MDNKTKTIKYFLYARKSTDEEDRQITSIADQIREMKKLAHDRGLNIIEIFEESKSAKNVGRPVFNEMLGRINKGEATGIICWKADRLARNMVDGGNLINMLQNGVLEHI</sequence>
<feature type="domain" description="Resolvase/invertase-type recombinase catalytic" evidence="1">
    <location>
        <begin position="9"/>
        <end position="109"/>
    </location>
</feature>
<proteinExistence type="predicted"/>
<dbReference type="SUPFAM" id="SSF53041">
    <property type="entry name" value="Resolvase-like"/>
    <property type="match status" value="1"/>
</dbReference>
<evidence type="ECO:0000313" key="3">
    <source>
        <dbReference type="Proteomes" id="UP000228900"/>
    </source>
</evidence>
<comment type="caution">
    <text evidence="2">The sequence shown here is derived from an EMBL/GenBank/DDBJ whole genome shotgun (WGS) entry which is preliminary data.</text>
</comment>
<dbReference type="EMBL" id="PFAQ01000007">
    <property type="protein sequence ID" value="PIT95305.1"/>
    <property type="molecule type" value="Genomic_DNA"/>
</dbReference>
<dbReference type="PROSITE" id="PS51736">
    <property type="entry name" value="RECOMBINASES_3"/>
    <property type="match status" value="1"/>
</dbReference>
<dbReference type="GO" id="GO:0003677">
    <property type="term" value="F:DNA binding"/>
    <property type="evidence" value="ECO:0007669"/>
    <property type="project" value="InterPro"/>
</dbReference>